<dbReference type="Proteomes" id="UP001374584">
    <property type="component" value="Unassembled WGS sequence"/>
</dbReference>
<evidence type="ECO:0000313" key="1">
    <source>
        <dbReference type="EMBL" id="KAK7355799.1"/>
    </source>
</evidence>
<gene>
    <name evidence="1" type="ORF">VNO80_15061</name>
</gene>
<name>A0AAN9MJJ9_PHACN</name>
<evidence type="ECO:0000313" key="2">
    <source>
        <dbReference type="Proteomes" id="UP001374584"/>
    </source>
</evidence>
<comment type="caution">
    <text evidence="1">The sequence shown here is derived from an EMBL/GenBank/DDBJ whole genome shotgun (WGS) entry which is preliminary data.</text>
</comment>
<keyword evidence="2" id="KW-1185">Reference proteome</keyword>
<protein>
    <submittedName>
        <fullName evidence="1">Uncharacterized protein</fullName>
    </submittedName>
</protein>
<sequence length="124" mass="13414">MYTTEIHNSVPGIREYALGHGAADIAVDIEEDIHPAITGGTLTTKMTLHQVQRRNVAGSPEGEPTGDVYNLFASSSECNFSGLRFGLDLVKIIKEDTSKSLGVSSVCNFLATQLGWSSHCLKWC</sequence>
<accession>A0AAN9MJJ9</accession>
<dbReference type="AlphaFoldDB" id="A0AAN9MJJ9"/>
<reference evidence="1 2" key="1">
    <citation type="submission" date="2024-01" db="EMBL/GenBank/DDBJ databases">
        <title>The genomes of 5 underutilized Papilionoideae crops provide insights into root nodulation and disease resistanc.</title>
        <authorList>
            <person name="Jiang F."/>
        </authorList>
    </citation>
    <scope>NUCLEOTIDE SEQUENCE [LARGE SCALE GENOMIC DNA]</scope>
    <source>
        <strain evidence="1">JINMINGXINNONG_FW02</strain>
        <tissue evidence="1">Leaves</tissue>
    </source>
</reference>
<organism evidence="1 2">
    <name type="scientific">Phaseolus coccineus</name>
    <name type="common">Scarlet runner bean</name>
    <name type="synonym">Phaseolus multiflorus</name>
    <dbReference type="NCBI Taxonomy" id="3886"/>
    <lineage>
        <taxon>Eukaryota</taxon>
        <taxon>Viridiplantae</taxon>
        <taxon>Streptophyta</taxon>
        <taxon>Embryophyta</taxon>
        <taxon>Tracheophyta</taxon>
        <taxon>Spermatophyta</taxon>
        <taxon>Magnoliopsida</taxon>
        <taxon>eudicotyledons</taxon>
        <taxon>Gunneridae</taxon>
        <taxon>Pentapetalae</taxon>
        <taxon>rosids</taxon>
        <taxon>fabids</taxon>
        <taxon>Fabales</taxon>
        <taxon>Fabaceae</taxon>
        <taxon>Papilionoideae</taxon>
        <taxon>50 kb inversion clade</taxon>
        <taxon>NPAAA clade</taxon>
        <taxon>indigoferoid/millettioid clade</taxon>
        <taxon>Phaseoleae</taxon>
        <taxon>Phaseolus</taxon>
    </lineage>
</organism>
<dbReference type="EMBL" id="JAYMYR010000006">
    <property type="protein sequence ID" value="KAK7355799.1"/>
    <property type="molecule type" value="Genomic_DNA"/>
</dbReference>
<proteinExistence type="predicted"/>